<organism evidence="2 3">
    <name type="scientific">Mycena sanguinolenta</name>
    <dbReference type="NCBI Taxonomy" id="230812"/>
    <lineage>
        <taxon>Eukaryota</taxon>
        <taxon>Fungi</taxon>
        <taxon>Dikarya</taxon>
        <taxon>Basidiomycota</taxon>
        <taxon>Agaricomycotina</taxon>
        <taxon>Agaricomycetes</taxon>
        <taxon>Agaricomycetidae</taxon>
        <taxon>Agaricales</taxon>
        <taxon>Marasmiineae</taxon>
        <taxon>Mycenaceae</taxon>
        <taxon>Mycena</taxon>
    </lineage>
</organism>
<keyword evidence="3" id="KW-1185">Reference proteome</keyword>
<dbReference type="AlphaFoldDB" id="A0A8H6X8C1"/>
<dbReference type="EMBL" id="JACAZH010000039">
    <property type="protein sequence ID" value="KAF7335900.1"/>
    <property type="molecule type" value="Genomic_DNA"/>
</dbReference>
<comment type="caution">
    <text evidence="2">The sequence shown here is derived from an EMBL/GenBank/DDBJ whole genome shotgun (WGS) entry which is preliminary data.</text>
</comment>
<accession>A0A8H6X8C1</accession>
<proteinExistence type="predicted"/>
<evidence type="ECO:0000256" key="1">
    <source>
        <dbReference type="SAM" id="MobiDB-lite"/>
    </source>
</evidence>
<feature type="region of interest" description="Disordered" evidence="1">
    <location>
        <begin position="1"/>
        <end position="72"/>
    </location>
</feature>
<dbReference type="Proteomes" id="UP000623467">
    <property type="component" value="Unassembled WGS sequence"/>
</dbReference>
<evidence type="ECO:0000313" key="3">
    <source>
        <dbReference type="Proteomes" id="UP000623467"/>
    </source>
</evidence>
<reference evidence="2" key="1">
    <citation type="submission" date="2020-05" db="EMBL/GenBank/DDBJ databases">
        <title>Mycena genomes resolve the evolution of fungal bioluminescence.</title>
        <authorList>
            <person name="Tsai I.J."/>
        </authorList>
    </citation>
    <scope>NUCLEOTIDE SEQUENCE</scope>
    <source>
        <strain evidence="2">160909Yilan</strain>
    </source>
</reference>
<name>A0A8H6X8C1_9AGAR</name>
<feature type="region of interest" description="Disordered" evidence="1">
    <location>
        <begin position="84"/>
        <end position="103"/>
    </location>
</feature>
<evidence type="ECO:0000313" key="2">
    <source>
        <dbReference type="EMBL" id="KAF7335900.1"/>
    </source>
</evidence>
<sequence>MLAAAAERARVLSSPTPHTPLSMPPPSSTSRRETDTDSAASGSTSARQRIIRNRNHARRHAHPLRNSNVLRPRARGRVIPLFPFHRHTPTLPLPSTNRRLGTRSRRPFENKNVIEMTQADWNWGLGWDAWTW</sequence>
<feature type="compositionally biased region" description="Basic residues" evidence="1">
    <location>
        <begin position="49"/>
        <end position="63"/>
    </location>
</feature>
<gene>
    <name evidence="2" type="ORF">MSAN_02327100</name>
</gene>
<protein>
    <submittedName>
        <fullName evidence="2">Uncharacterized protein</fullName>
    </submittedName>
</protein>
<feature type="compositionally biased region" description="Low complexity" evidence="1">
    <location>
        <begin position="37"/>
        <end position="48"/>
    </location>
</feature>